<keyword evidence="3" id="KW-1185">Reference proteome</keyword>
<sequence length="47" mass="5244">MAQGHDDPNRGDARPLAHKLGWMAAIWLMSVGVIGVVAYVIRWWINA</sequence>
<comment type="caution">
    <text evidence="2">The sequence shown here is derived from an EMBL/GenBank/DDBJ whole genome shotgun (WGS) entry which is preliminary data.</text>
</comment>
<organism evidence="2 3">
    <name type="scientific">Blastomonas aquatica</name>
    <dbReference type="NCBI Taxonomy" id="1510276"/>
    <lineage>
        <taxon>Bacteria</taxon>
        <taxon>Pseudomonadati</taxon>
        <taxon>Pseudomonadota</taxon>
        <taxon>Alphaproteobacteria</taxon>
        <taxon>Sphingomonadales</taxon>
        <taxon>Sphingomonadaceae</taxon>
        <taxon>Blastomonas</taxon>
    </lineage>
</organism>
<feature type="transmembrane region" description="Helical" evidence="1">
    <location>
        <begin position="20"/>
        <end position="41"/>
    </location>
</feature>
<dbReference type="InterPro" id="IPR018895">
    <property type="entry name" value="DUF2474"/>
</dbReference>
<accession>A0ABQ1J6G5</accession>
<dbReference type="Proteomes" id="UP000614261">
    <property type="component" value="Unassembled WGS sequence"/>
</dbReference>
<evidence type="ECO:0000256" key="1">
    <source>
        <dbReference type="SAM" id="Phobius"/>
    </source>
</evidence>
<evidence type="ECO:0000313" key="3">
    <source>
        <dbReference type="Proteomes" id="UP000614261"/>
    </source>
</evidence>
<keyword evidence="1" id="KW-0472">Membrane</keyword>
<keyword evidence="1" id="KW-1133">Transmembrane helix</keyword>
<gene>
    <name evidence="2" type="ORF">GCM10010833_13290</name>
</gene>
<evidence type="ECO:0008006" key="4">
    <source>
        <dbReference type="Google" id="ProtNLM"/>
    </source>
</evidence>
<dbReference type="RefSeq" id="WP_188513591.1">
    <property type="nucleotide sequence ID" value="NZ_BMGD01000002.1"/>
</dbReference>
<keyword evidence="1" id="KW-0812">Transmembrane</keyword>
<reference evidence="3" key="1">
    <citation type="journal article" date="2019" name="Int. J. Syst. Evol. Microbiol.">
        <title>The Global Catalogue of Microorganisms (GCM) 10K type strain sequencing project: providing services to taxonomists for standard genome sequencing and annotation.</title>
        <authorList>
            <consortium name="The Broad Institute Genomics Platform"/>
            <consortium name="The Broad Institute Genome Sequencing Center for Infectious Disease"/>
            <person name="Wu L."/>
            <person name="Ma J."/>
        </authorList>
    </citation>
    <scope>NUCLEOTIDE SEQUENCE [LARGE SCALE GENOMIC DNA]</scope>
    <source>
        <strain evidence="3">CGMCC 1.12851</strain>
    </source>
</reference>
<dbReference type="Pfam" id="PF10617">
    <property type="entry name" value="DUF2474"/>
    <property type="match status" value="1"/>
</dbReference>
<protein>
    <recommendedName>
        <fullName evidence="4">DUF2474 domain-containing protein</fullName>
    </recommendedName>
</protein>
<proteinExistence type="predicted"/>
<evidence type="ECO:0000313" key="2">
    <source>
        <dbReference type="EMBL" id="GGB59822.1"/>
    </source>
</evidence>
<dbReference type="EMBL" id="BMGD01000002">
    <property type="protein sequence ID" value="GGB59822.1"/>
    <property type="molecule type" value="Genomic_DNA"/>
</dbReference>
<name>A0ABQ1J6G5_9SPHN</name>